<dbReference type="Pfam" id="PF13853">
    <property type="entry name" value="7tm_4"/>
    <property type="match status" value="1"/>
</dbReference>
<dbReference type="AlphaFoldDB" id="A0A8C6QBS4"/>
<dbReference type="GO" id="GO:0004930">
    <property type="term" value="F:G protein-coupled receptor activity"/>
    <property type="evidence" value="ECO:0007669"/>
    <property type="project" value="UniProtKB-KW"/>
</dbReference>
<dbReference type="PANTHER" id="PTHR24242:SF379">
    <property type="entry name" value="OLFACTORY RECEPTOR"/>
    <property type="match status" value="1"/>
</dbReference>
<feature type="transmembrane region" description="Helical" evidence="14">
    <location>
        <begin position="269"/>
        <end position="288"/>
    </location>
</feature>
<evidence type="ECO:0000256" key="2">
    <source>
        <dbReference type="ARBA" id="ARBA00022475"/>
    </source>
</evidence>
<dbReference type="PROSITE" id="PS50262">
    <property type="entry name" value="G_PROTEIN_RECEP_F1_2"/>
    <property type="match status" value="1"/>
</dbReference>
<dbReference type="Proteomes" id="UP000694381">
    <property type="component" value="Unassembled WGS sequence"/>
</dbReference>
<evidence type="ECO:0000256" key="9">
    <source>
        <dbReference type="ARBA" id="ARBA00023157"/>
    </source>
</evidence>
<dbReference type="GO" id="GO:0004984">
    <property type="term" value="F:olfactory receptor activity"/>
    <property type="evidence" value="ECO:0007669"/>
    <property type="project" value="InterPro"/>
</dbReference>
<comment type="similarity">
    <text evidence="13">Belongs to the G-protein coupled receptor 1 family.</text>
</comment>
<dbReference type="PROSITE" id="PS00237">
    <property type="entry name" value="G_PROTEIN_RECEP_F1_1"/>
    <property type="match status" value="1"/>
</dbReference>
<keyword evidence="17" id="KW-1185">Reference proteome</keyword>
<dbReference type="PANTHER" id="PTHR24242">
    <property type="entry name" value="G-PROTEIN COUPLED RECEPTOR"/>
    <property type="match status" value="1"/>
</dbReference>
<evidence type="ECO:0000256" key="12">
    <source>
        <dbReference type="ARBA" id="ARBA00023224"/>
    </source>
</evidence>
<evidence type="ECO:0000256" key="4">
    <source>
        <dbReference type="ARBA" id="ARBA00022692"/>
    </source>
</evidence>
<evidence type="ECO:0000256" key="14">
    <source>
        <dbReference type="RuleBase" id="RU363047"/>
    </source>
</evidence>
<accession>A0A8C6QBS4</accession>
<feature type="transmembrane region" description="Helical" evidence="14">
    <location>
        <begin position="132"/>
        <end position="157"/>
    </location>
</feature>
<keyword evidence="10 13" id="KW-0675">Receptor</keyword>
<evidence type="ECO:0000256" key="6">
    <source>
        <dbReference type="ARBA" id="ARBA00022989"/>
    </source>
</evidence>
<gene>
    <name evidence="16" type="primary">LOC103740284</name>
</gene>
<keyword evidence="5 14" id="KW-0552">Olfaction</keyword>
<sequence>MDHENQTKVTEFLFSDFPQIENGGLLFFIPLLFIYMFIVFGNSMIFFAVQLDIRLHNPMYSFISIFSFLEIWYTTTTIPKMLSNLVSKEKTISLVGCLLQMYFFHSLGVTEGLVLTVMAIDRYVAICNPLRYAVIMTLQLCIRLSTGSFTVGFLMLLPEIVWISTLPFCGPNQIHQLFCDFEPVPRLACTDTSMILVIHAISILTCISVITLSYLRIITVIVRIPSGESRQKAFSTCAAHITIFLLFSGSVSLMYLRFSVTFQPLLEKAIALTFAVLVPFFNPIIYSLRNKDMKDAIKKILSSSISASGSK</sequence>
<evidence type="ECO:0000256" key="8">
    <source>
        <dbReference type="ARBA" id="ARBA00023136"/>
    </source>
</evidence>
<keyword evidence="4 13" id="KW-0812">Transmembrane</keyword>
<dbReference type="InterPro" id="IPR017452">
    <property type="entry name" value="GPCR_Rhodpsn_7TM"/>
</dbReference>
<name>A0A8C6QBS4_NANGA</name>
<dbReference type="PRINTS" id="PR00237">
    <property type="entry name" value="GPCRRHODOPSN"/>
</dbReference>
<dbReference type="Gene3D" id="1.20.1070.10">
    <property type="entry name" value="Rhodopsin 7-helix transmembrane proteins"/>
    <property type="match status" value="1"/>
</dbReference>
<evidence type="ECO:0000256" key="13">
    <source>
        <dbReference type="RuleBase" id="RU000688"/>
    </source>
</evidence>
<reference evidence="16" key="2">
    <citation type="submission" date="2025-09" db="UniProtKB">
        <authorList>
            <consortium name="Ensembl"/>
        </authorList>
    </citation>
    <scope>IDENTIFICATION</scope>
</reference>
<dbReference type="InterPro" id="IPR000276">
    <property type="entry name" value="GPCR_Rhodpsn"/>
</dbReference>
<organism evidence="16 17">
    <name type="scientific">Nannospalax galili</name>
    <name type="common">Northern Israeli blind subterranean mole rat</name>
    <name type="synonym">Spalax galili</name>
    <dbReference type="NCBI Taxonomy" id="1026970"/>
    <lineage>
        <taxon>Eukaryota</taxon>
        <taxon>Metazoa</taxon>
        <taxon>Chordata</taxon>
        <taxon>Craniata</taxon>
        <taxon>Vertebrata</taxon>
        <taxon>Euteleostomi</taxon>
        <taxon>Mammalia</taxon>
        <taxon>Eutheria</taxon>
        <taxon>Euarchontoglires</taxon>
        <taxon>Glires</taxon>
        <taxon>Rodentia</taxon>
        <taxon>Myomorpha</taxon>
        <taxon>Muroidea</taxon>
        <taxon>Spalacidae</taxon>
        <taxon>Spalacinae</taxon>
        <taxon>Nannospalax</taxon>
    </lineage>
</organism>
<evidence type="ECO:0000313" key="16">
    <source>
        <dbReference type="Ensembl" id="ENSNGAP00000000916.1"/>
    </source>
</evidence>
<dbReference type="FunFam" id="1.20.1070.10:FF:000001">
    <property type="entry name" value="Olfactory receptor"/>
    <property type="match status" value="1"/>
</dbReference>
<feature type="transmembrane region" description="Helical" evidence="14">
    <location>
        <begin position="102"/>
        <end position="120"/>
    </location>
</feature>
<keyword evidence="9" id="KW-1015">Disulfide bond</keyword>
<feature type="transmembrane region" description="Helical" evidence="14">
    <location>
        <begin position="60"/>
        <end position="82"/>
    </location>
</feature>
<evidence type="ECO:0000256" key="7">
    <source>
        <dbReference type="ARBA" id="ARBA00023040"/>
    </source>
</evidence>
<feature type="transmembrane region" description="Helical" evidence="14">
    <location>
        <begin position="236"/>
        <end position="257"/>
    </location>
</feature>
<dbReference type="GeneTree" id="ENSGT00940000164490"/>
<evidence type="ECO:0000256" key="5">
    <source>
        <dbReference type="ARBA" id="ARBA00022725"/>
    </source>
</evidence>
<dbReference type="PRINTS" id="PR00245">
    <property type="entry name" value="OLFACTORYR"/>
</dbReference>
<evidence type="ECO:0000256" key="11">
    <source>
        <dbReference type="ARBA" id="ARBA00023180"/>
    </source>
</evidence>
<dbReference type="GO" id="GO:0005886">
    <property type="term" value="C:plasma membrane"/>
    <property type="evidence" value="ECO:0007669"/>
    <property type="project" value="UniProtKB-SubCell"/>
</dbReference>
<dbReference type="Ensembl" id="ENSNGAT00000000932.1">
    <property type="protein sequence ID" value="ENSNGAP00000000916.1"/>
    <property type="gene ID" value="ENSNGAG00000000691.1"/>
</dbReference>
<dbReference type="OMA" id="AIIMTPR"/>
<comment type="subcellular location">
    <subcellularLocation>
        <location evidence="1 14">Cell membrane</location>
        <topology evidence="1 14">Multi-pass membrane protein</topology>
    </subcellularLocation>
</comment>
<reference evidence="16" key="1">
    <citation type="submission" date="2025-08" db="UniProtKB">
        <authorList>
            <consortium name="Ensembl"/>
        </authorList>
    </citation>
    <scope>IDENTIFICATION</scope>
</reference>
<dbReference type="InterPro" id="IPR000725">
    <property type="entry name" value="Olfact_rcpt"/>
</dbReference>
<feature type="domain" description="G-protein coupled receptors family 1 profile" evidence="15">
    <location>
        <begin position="41"/>
        <end position="286"/>
    </location>
</feature>
<dbReference type="InterPro" id="IPR050939">
    <property type="entry name" value="Olfactory_GPCR1"/>
</dbReference>
<protein>
    <recommendedName>
        <fullName evidence="14">Olfactory receptor</fullName>
    </recommendedName>
</protein>
<keyword evidence="6 14" id="KW-1133">Transmembrane helix</keyword>
<feature type="transmembrane region" description="Helical" evidence="14">
    <location>
        <begin position="194"/>
        <end position="215"/>
    </location>
</feature>
<keyword evidence="11" id="KW-0325">Glycoprotein</keyword>
<evidence type="ECO:0000256" key="10">
    <source>
        <dbReference type="ARBA" id="ARBA00023170"/>
    </source>
</evidence>
<keyword evidence="3 14" id="KW-0716">Sensory transduction</keyword>
<dbReference type="SUPFAM" id="SSF81321">
    <property type="entry name" value="Family A G protein-coupled receptor-like"/>
    <property type="match status" value="1"/>
</dbReference>
<evidence type="ECO:0000259" key="15">
    <source>
        <dbReference type="PROSITE" id="PS50262"/>
    </source>
</evidence>
<feature type="transmembrane region" description="Helical" evidence="14">
    <location>
        <begin position="25"/>
        <end position="48"/>
    </location>
</feature>
<evidence type="ECO:0000256" key="3">
    <source>
        <dbReference type="ARBA" id="ARBA00022606"/>
    </source>
</evidence>
<evidence type="ECO:0000256" key="1">
    <source>
        <dbReference type="ARBA" id="ARBA00004651"/>
    </source>
</evidence>
<keyword evidence="2 14" id="KW-1003">Cell membrane</keyword>
<keyword evidence="12 13" id="KW-0807">Transducer</keyword>
<keyword evidence="8 14" id="KW-0472">Membrane</keyword>
<proteinExistence type="inferred from homology"/>
<keyword evidence="7 13" id="KW-0297">G-protein coupled receptor</keyword>
<evidence type="ECO:0000313" key="17">
    <source>
        <dbReference type="Proteomes" id="UP000694381"/>
    </source>
</evidence>